<dbReference type="AlphaFoldDB" id="H6C673"/>
<protein>
    <submittedName>
        <fullName evidence="1">Uncharacterized protein</fullName>
    </submittedName>
</protein>
<dbReference type="GeneID" id="20311853"/>
<organism evidence="1 2">
    <name type="scientific">Exophiala dermatitidis (strain ATCC 34100 / CBS 525.76 / NIH/UT8656)</name>
    <name type="common">Black yeast</name>
    <name type="synonym">Wangiella dermatitidis</name>
    <dbReference type="NCBI Taxonomy" id="858893"/>
    <lineage>
        <taxon>Eukaryota</taxon>
        <taxon>Fungi</taxon>
        <taxon>Dikarya</taxon>
        <taxon>Ascomycota</taxon>
        <taxon>Pezizomycotina</taxon>
        <taxon>Eurotiomycetes</taxon>
        <taxon>Chaetothyriomycetidae</taxon>
        <taxon>Chaetothyriales</taxon>
        <taxon>Herpotrichiellaceae</taxon>
        <taxon>Exophiala</taxon>
    </lineage>
</organism>
<keyword evidence="2" id="KW-1185">Reference proteome</keyword>
<proteinExistence type="predicted"/>
<evidence type="ECO:0000313" key="2">
    <source>
        <dbReference type="Proteomes" id="UP000007304"/>
    </source>
</evidence>
<dbReference type="HOGENOM" id="CLU_1219699_0_0_1"/>
<reference evidence="1" key="1">
    <citation type="submission" date="2011-07" db="EMBL/GenBank/DDBJ databases">
        <title>The Genome Sequence of Exophiala (Wangiella) dermatitidis NIH/UT8656.</title>
        <authorList>
            <consortium name="The Broad Institute Genome Sequencing Platform"/>
            <person name="Cuomo C."/>
            <person name="Wang Z."/>
            <person name="Hunicke-Smith S."/>
            <person name="Szanislo P.J."/>
            <person name="Earl A."/>
            <person name="Young S.K."/>
            <person name="Zeng Q."/>
            <person name="Gargeya S."/>
            <person name="Fitzgerald M."/>
            <person name="Haas B."/>
            <person name="Abouelleil A."/>
            <person name="Alvarado L."/>
            <person name="Arachchi H.M."/>
            <person name="Berlin A."/>
            <person name="Brown A."/>
            <person name="Chapman S.B."/>
            <person name="Chen Z."/>
            <person name="Dunbar C."/>
            <person name="Freedman E."/>
            <person name="Gearin G."/>
            <person name="Gellesch M."/>
            <person name="Goldberg J."/>
            <person name="Griggs A."/>
            <person name="Gujja S."/>
            <person name="Heiman D."/>
            <person name="Howarth C."/>
            <person name="Larson L."/>
            <person name="Lui A."/>
            <person name="MacDonald P.J.P."/>
            <person name="Montmayeur A."/>
            <person name="Murphy C."/>
            <person name="Neiman D."/>
            <person name="Pearson M."/>
            <person name="Priest M."/>
            <person name="Roberts A."/>
            <person name="Saif S."/>
            <person name="Shea T."/>
            <person name="Shenoy N."/>
            <person name="Sisk P."/>
            <person name="Stolte C."/>
            <person name="Sykes S."/>
            <person name="Wortman J."/>
            <person name="Nusbaum C."/>
            <person name="Birren B."/>
        </authorList>
    </citation>
    <scope>NUCLEOTIDE SEQUENCE</scope>
    <source>
        <strain evidence="1">NIH/UT8656</strain>
    </source>
</reference>
<sequence>MATDTVKFTVEESGRLVHNSAVLVGLLAEEAEQFAHFQKRVSTIMSKLSSDAIHRQPEYIDEAHIDLAKLRLWVEGQKEFKTLAGNYLDAAKLLIGPPLPEAKPAEDGELKGEEACALATSNVSGIGNGIKDAAGPGSFADKKGKFFARAEELLAELAILVKKMRSIMYEENEDAAVNGTAAIGAAMNGTTSAGAAAEAITAEGTTADAATAEATAADTTAAYAPIT</sequence>
<evidence type="ECO:0000313" key="1">
    <source>
        <dbReference type="EMBL" id="EHY59219.1"/>
    </source>
</evidence>
<gene>
    <name evidence="1" type="ORF">HMPREF1120_07214</name>
</gene>
<name>H6C673_EXODN</name>
<dbReference type="RefSeq" id="XP_009159680.1">
    <property type="nucleotide sequence ID" value="XM_009161432.1"/>
</dbReference>
<dbReference type="VEuPathDB" id="FungiDB:HMPREF1120_07214"/>
<dbReference type="InParanoid" id="H6C673"/>
<dbReference type="Proteomes" id="UP000007304">
    <property type="component" value="Unassembled WGS sequence"/>
</dbReference>
<dbReference type="EMBL" id="JH226135">
    <property type="protein sequence ID" value="EHY59219.1"/>
    <property type="molecule type" value="Genomic_DNA"/>
</dbReference>
<accession>H6C673</accession>